<dbReference type="InterPro" id="IPR011010">
    <property type="entry name" value="DNA_brk_join_enz"/>
</dbReference>
<organism evidence="1 2">
    <name type="scientific">Aphanomyces astaci</name>
    <name type="common">Crayfish plague agent</name>
    <dbReference type="NCBI Taxonomy" id="112090"/>
    <lineage>
        <taxon>Eukaryota</taxon>
        <taxon>Sar</taxon>
        <taxon>Stramenopiles</taxon>
        <taxon>Oomycota</taxon>
        <taxon>Saprolegniomycetes</taxon>
        <taxon>Saprolegniales</taxon>
        <taxon>Verrucalvaceae</taxon>
        <taxon>Aphanomyces</taxon>
    </lineage>
</organism>
<name>A0A6A4Z1E7_APHAT</name>
<dbReference type="VEuPathDB" id="FungiDB:H257_14428"/>
<reference evidence="1 2" key="1">
    <citation type="submission" date="2019-06" db="EMBL/GenBank/DDBJ databases">
        <title>Genomics analysis of Aphanomyces spp. identifies a new class of oomycete effector associated with host adaptation.</title>
        <authorList>
            <person name="Gaulin E."/>
        </authorList>
    </citation>
    <scope>NUCLEOTIDE SEQUENCE [LARGE SCALE GENOMIC DNA]</scope>
    <source>
        <strain evidence="1 2">E</strain>
    </source>
</reference>
<dbReference type="EMBL" id="VJMI01021050">
    <property type="protein sequence ID" value="KAF0702664.1"/>
    <property type="molecule type" value="Genomic_DNA"/>
</dbReference>
<dbReference type="SUPFAM" id="SSF56349">
    <property type="entry name" value="DNA breaking-rejoining enzymes"/>
    <property type="match status" value="1"/>
</dbReference>
<dbReference type="GO" id="GO:0003677">
    <property type="term" value="F:DNA binding"/>
    <property type="evidence" value="ECO:0007669"/>
    <property type="project" value="InterPro"/>
</dbReference>
<dbReference type="AlphaFoldDB" id="A0A6A4Z1E7"/>
<evidence type="ECO:0000313" key="2">
    <source>
        <dbReference type="Proteomes" id="UP000469452"/>
    </source>
</evidence>
<proteinExistence type="predicted"/>
<evidence type="ECO:0000313" key="1">
    <source>
        <dbReference type="EMBL" id="KAF0702664.1"/>
    </source>
</evidence>
<comment type="caution">
    <text evidence="1">The sequence shown here is derived from an EMBL/GenBank/DDBJ whole genome shotgun (WGS) entry which is preliminary data.</text>
</comment>
<protein>
    <submittedName>
        <fullName evidence="1">Uncharacterized protein</fullName>
    </submittedName>
</protein>
<gene>
    <name evidence="1" type="ORF">AaE_015793</name>
</gene>
<dbReference type="Proteomes" id="UP000469452">
    <property type="component" value="Unassembled WGS sequence"/>
</dbReference>
<sequence>MSRSVSAASIMLNHIVWEGDCLVIRFGRLKNDQEGKHCAPRHVYANPLQPYVCPILSLAILVFTRGVRQENGPVLLFGHNAKERFAKWLSATCSASKDTILSMGLNITEIGTHSLRKGVATALTNTPGGPQAVSVWLRAGWSLGGVQGRYIFAGSGGDQFVGRASAGLNVNDASFATLPPHFHGPVLSVEQWKCIVPGYDSHYPPTFRTTMPFLLASLVHHRVWLKQHLSPSHPLLFSLVWSSGLLVDLADEVLLGVMCNPVSKMMATGIPPHVAQSDKIQTLENEVKMLGSTIQQKLDEMPAIVAGELMAQGGMSGSSQLTTGAFHQGLSQLRESILRDLQQPRLSVDPMVPAESSTTTDASSTPEFSRGFPTQFRFPKCKLSELRMVWWRGVPSDHIPPLRFVKSRDLSNSSDVSNFSKAKRIINALVKHSDKTEYIISQLDPNDSSAEFLACYKKFAVSVGIPTSNDEWEARRMDEMSYLTLYRSFSTSSVPP</sequence>
<accession>A0A6A4Z1E7</accession>